<feature type="repeat" description="ANK" evidence="1">
    <location>
        <begin position="712"/>
        <end position="744"/>
    </location>
</feature>
<dbReference type="PROSITE" id="PS50005">
    <property type="entry name" value="TPR"/>
    <property type="match status" value="1"/>
</dbReference>
<feature type="repeat" description="ANK" evidence="1">
    <location>
        <begin position="645"/>
        <end position="677"/>
    </location>
</feature>
<proteinExistence type="predicted"/>
<evidence type="ECO:0000259" key="3">
    <source>
        <dbReference type="Pfam" id="PF06985"/>
    </source>
</evidence>
<sequence length="805" mass="89154">MSPYHGLPLPVGSIRLLRLLPCSDEDPRIECTLFPHHLLDSETTHPFEAVSYVWGSQDNLQCIRVNGLECKVRENLYALLLRLRDRFIERVIWVDAICINQEDTTEKGYQVQSMAKIYAKASRVLVWLGAATANSKQALDYIRGEGRQRAATEVSTQATEQGTQVSEQAVINLLERPWFQRIWVLQEVAAARHILIMCGPTVIDGYAFCAGLNALQISYQKYPHLQGLIPPIVYLIQDAVFRPRYEGNNKTSPQERFSLHIRPLGELVDMYHTHKATICSDKVYALLGMSDDNPHAAGLEANYKVTWGHVLRTLVHFCLSKSIAVSVSTGDSAEAALVIEAKGYILGEVSSAVEDTNRDQGQSNRTMQLSTQHVRITWYDAPSHSDERETSVTFQASAKAVKKGDVICHLQGARTPVIIRLYDYASTIIRIAVPPTGAVKKRVASVRAFPDNLLLLWDWNTSQTKWHTAAEYGSFMTSRGVPTCPMIACQCLHHLDKAARLLKMGMLLTKTERWEEAAKNFQRAMESYEAGMAGRSVDTTCSGHHGLWRETDEKTREILGTPVIDDNGARIEMEGEERTEEMLSWVARNHPLTVVRLLVDKDATIEARGNLGRALLLWAAENGHGVVVWLLVDKGANIEAKGSFSGRTPLSWAAYNGHEAVVRLLIDKGANIEAEDGDGRTPLLWAAKNSHEAAIRLLIDKGANIEAKGGPYGRTPLSWAAYNGQEAAVRLLIDKGANIEAKGGDGRTPLLWAAYKGHEAAIRLLIDKGANIEAKDGYGRTPLSWAAKNGHEAVVRLLKSHVGDC</sequence>
<keyword evidence="5" id="KW-1185">Reference proteome</keyword>
<evidence type="ECO:0000313" key="5">
    <source>
        <dbReference type="Proteomes" id="UP001303160"/>
    </source>
</evidence>
<dbReference type="Pfam" id="PF13606">
    <property type="entry name" value="Ank_3"/>
    <property type="match status" value="1"/>
</dbReference>
<dbReference type="InterPro" id="IPR052895">
    <property type="entry name" value="HetReg/Transcr_Mod"/>
</dbReference>
<feature type="repeat" description="TPR" evidence="2">
    <location>
        <begin position="498"/>
        <end position="531"/>
    </location>
</feature>
<dbReference type="Proteomes" id="UP001303160">
    <property type="component" value="Unassembled WGS sequence"/>
</dbReference>
<keyword evidence="1" id="KW-0040">ANK repeat</keyword>
<dbReference type="Gene3D" id="1.25.40.20">
    <property type="entry name" value="Ankyrin repeat-containing domain"/>
    <property type="match status" value="3"/>
</dbReference>
<gene>
    <name evidence="4" type="ORF">QBC40DRAFT_268909</name>
</gene>
<dbReference type="Pfam" id="PF06985">
    <property type="entry name" value="HET"/>
    <property type="match status" value="1"/>
</dbReference>
<feature type="domain" description="Heterokaryon incompatibility" evidence="3">
    <location>
        <begin position="47"/>
        <end position="187"/>
    </location>
</feature>
<evidence type="ECO:0000256" key="1">
    <source>
        <dbReference type="PROSITE-ProRule" id="PRU00023"/>
    </source>
</evidence>
<evidence type="ECO:0000313" key="4">
    <source>
        <dbReference type="EMBL" id="KAK4195883.1"/>
    </source>
</evidence>
<evidence type="ECO:0000256" key="2">
    <source>
        <dbReference type="PROSITE-ProRule" id="PRU00339"/>
    </source>
</evidence>
<accession>A0AAN6X9C6</accession>
<feature type="repeat" description="ANK" evidence="1">
    <location>
        <begin position="611"/>
        <end position="643"/>
    </location>
</feature>
<keyword evidence="2" id="KW-0802">TPR repeat</keyword>
<protein>
    <recommendedName>
        <fullName evidence="3">Heterokaryon incompatibility domain-containing protein</fullName>
    </recommendedName>
</protein>
<dbReference type="PRINTS" id="PR01415">
    <property type="entry name" value="ANKYRIN"/>
</dbReference>
<reference evidence="4" key="1">
    <citation type="journal article" date="2023" name="Mol. Phylogenet. Evol.">
        <title>Genome-scale phylogeny and comparative genomics of the fungal order Sordariales.</title>
        <authorList>
            <person name="Hensen N."/>
            <person name="Bonometti L."/>
            <person name="Westerberg I."/>
            <person name="Brannstrom I.O."/>
            <person name="Guillou S."/>
            <person name="Cros-Aarteil S."/>
            <person name="Calhoun S."/>
            <person name="Haridas S."/>
            <person name="Kuo A."/>
            <person name="Mondo S."/>
            <person name="Pangilinan J."/>
            <person name="Riley R."/>
            <person name="LaButti K."/>
            <person name="Andreopoulos B."/>
            <person name="Lipzen A."/>
            <person name="Chen C."/>
            <person name="Yan M."/>
            <person name="Daum C."/>
            <person name="Ng V."/>
            <person name="Clum A."/>
            <person name="Steindorff A."/>
            <person name="Ohm R.A."/>
            <person name="Martin F."/>
            <person name="Silar P."/>
            <person name="Natvig D.O."/>
            <person name="Lalanne C."/>
            <person name="Gautier V."/>
            <person name="Ament-Velasquez S.L."/>
            <person name="Kruys A."/>
            <person name="Hutchinson M.I."/>
            <person name="Powell A.J."/>
            <person name="Barry K."/>
            <person name="Miller A.N."/>
            <person name="Grigoriev I.V."/>
            <person name="Debuchy R."/>
            <person name="Gladieux P."/>
            <person name="Hiltunen Thoren M."/>
            <person name="Johannesson H."/>
        </authorList>
    </citation>
    <scope>NUCLEOTIDE SEQUENCE</scope>
    <source>
        <strain evidence="4">CBS 315.58</strain>
    </source>
</reference>
<dbReference type="InterPro" id="IPR019734">
    <property type="entry name" value="TPR_rpt"/>
</dbReference>
<dbReference type="PROSITE" id="PS50088">
    <property type="entry name" value="ANK_REPEAT"/>
    <property type="match status" value="6"/>
</dbReference>
<dbReference type="AlphaFoldDB" id="A0AAN6X9C6"/>
<dbReference type="PANTHER" id="PTHR24148">
    <property type="entry name" value="ANKYRIN REPEAT DOMAIN-CONTAINING PROTEIN 39 HOMOLOG-RELATED"/>
    <property type="match status" value="1"/>
</dbReference>
<reference evidence="4" key="2">
    <citation type="submission" date="2023-05" db="EMBL/GenBank/DDBJ databases">
        <authorList>
            <consortium name="Lawrence Berkeley National Laboratory"/>
            <person name="Steindorff A."/>
            <person name="Hensen N."/>
            <person name="Bonometti L."/>
            <person name="Westerberg I."/>
            <person name="Brannstrom I.O."/>
            <person name="Guillou S."/>
            <person name="Cros-Aarteil S."/>
            <person name="Calhoun S."/>
            <person name="Haridas S."/>
            <person name="Kuo A."/>
            <person name="Mondo S."/>
            <person name="Pangilinan J."/>
            <person name="Riley R."/>
            <person name="Labutti K."/>
            <person name="Andreopoulos B."/>
            <person name="Lipzen A."/>
            <person name="Chen C."/>
            <person name="Yanf M."/>
            <person name="Daum C."/>
            <person name="Ng V."/>
            <person name="Clum A."/>
            <person name="Ohm R."/>
            <person name="Martin F."/>
            <person name="Silar P."/>
            <person name="Natvig D."/>
            <person name="Lalanne C."/>
            <person name="Gautier V."/>
            <person name="Ament-Velasquez S.L."/>
            <person name="Kruys A."/>
            <person name="Hutchinson M.I."/>
            <person name="Powell A.J."/>
            <person name="Barry K."/>
            <person name="Miller A.N."/>
            <person name="Grigoriev I.V."/>
            <person name="Debuchy R."/>
            <person name="Gladieux P."/>
            <person name="Thoren M.H."/>
            <person name="Johannesson H."/>
        </authorList>
    </citation>
    <scope>NUCLEOTIDE SEQUENCE</scope>
    <source>
        <strain evidence="4">CBS 315.58</strain>
    </source>
</reference>
<dbReference type="InterPro" id="IPR002110">
    <property type="entry name" value="Ankyrin_rpt"/>
</dbReference>
<organism evidence="4 5">
    <name type="scientific">Triangularia verruculosa</name>
    <dbReference type="NCBI Taxonomy" id="2587418"/>
    <lineage>
        <taxon>Eukaryota</taxon>
        <taxon>Fungi</taxon>
        <taxon>Dikarya</taxon>
        <taxon>Ascomycota</taxon>
        <taxon>Pezizomycotina</taxon>
        <taxon>Sordariomycetes</taxon>
        <taxon>Sordariomycetidae</taxon>
        <taxon>Sordariales</taxon>
        <taxon>Podosporaceae</taxon>
        <taxon>Triangularia</taxon>
    </lineage>
</organism>
<feature type="repeat" description="ANK" evidence="1">
    <location>
        <begin position="678"/>
        <end position="710"/>
    </location>
</feature>
<dbReference type="PANTHER" id="PTHR24148:SF78">
    <property type="entry name" value="HETEROKARYON INCOMPATIBILITY DOMAIN-CONTAINING PROTEIN"/>
    <property type="match status" value="1"/>
</dbReference>
<name>A0AAN6X9C6_9PEZI</name>
<dbReference type="PROSITE" id="PS50297">
    <property type="entry name" value="ANK_REP_REGION"/>
    <property type="match status" value="5"/>
</dbReference>
<dbReference type="SMART" id="SM00248">
    <property type="entry name" value="ANK"/>
    <property type="match status" value="7"/>
</dbReference>
<feature type="repeat" description="ANK" evidence="1">
    <location>
        <begin position="745"/>
        <end position="777"/>
    </location>
</feature>
<dbReference type="InterPro" id="IPR036770">
    <property type="entry name" value="Ankyrin_rpt-contain_sf"/>
</dbReference>
<dbReference type="EMBL" id="MU863999">
    <property type="protein sequence ID" value="KAK4195883.1"/>
    <property type="molecule type" value="Genomic_DNA"/>
</dbReference>
<dbReference type="SUPFAM" id="SSF48403">
    <property type="entry name" value="Ankyrin repeat"/>
    <property type="match status" value="1"/>
</dbReference>
<comment type="caution">
    <text evidence="4">The sequence shown here is derived from an EMBL/GenBank/DDBJ whole genome shotgun (WGS) entry which is preliminary data.</text>
</comment>
<feature type="repeat" description="ANK" evidence="1">
    <location>
        <begin position="778"/>
        <end position="805"/>
    </location>
</feature>
<dbReference type="InterPro" id="IPR010730">
    <property type="entry name" value="HET"/>
</dbReference>
<dbReference type="Pfam" id="PF12796">
    <property type="entry name" value="Ank_2"/>
    <property type="match status" value="2"/>
</dbReference>